<sequence length="188" mass="21320">MTIPQIQIQQQFAKISIDPNLGHYEMKQNHQTLSLKTTGPRLEIHSPSGELHINQDRVWDAMALGDHLKVMKRLYDQAESIALQGIARRVQEGDQLAAIHKKTNAIKNNAMDAFAPMAAPRISGPAAYDNIDIEYIARKPVIEVHAGHVENMTPWVRPEIMYHRRDVEISMAQYAKVTIIPPQIDMKL</sequence>
<dbReference type="EMBL" id="JBHSQV010000178">
    <property type="protein sequence ID" value="MFC5988209.1"/>
    <property type="molecule type" value="Genomic_DNA"/>
</dbReference>
<accession>A0ABW1ITC6</accession>
<proteinExistence type="predicted"/>
<dbReference type="Proteomes" id="UP001596250">
    <property type="component" value="Unassembled WGS sequence"/>
</dbReference>
<reference evidence="2" key="1">
    <citation type="journal article" date="2019" name="Int. J. Syst. Evol. Microbiol.">
        <title>The Global Catalogue of Microorganisms (GCM) 10K type strain sequencing project: providing services to taxonomists for standard genome sequencing and annotation.</title>
        <authorList>
            <consortium name="The Broad Institute Genomics Platform"/>
            <consortium name="The Broad Institute Genome Sequencing Center for Infectious Disease"/>
            <person name="Wu L."/>
            <person name="Ma J."/>
        </authorList>
    </citation>
    <scope>NUCLEOTIDE SEQUENCE [LARGE SCALE GENOMIC DNA]</scope>
    <source>
        <strain evidence="2">CCM 8749</strain>
    </source>
</reference>
<dbReference type="RefSeq" id="WP_379895669.1">
    <property type="nucleotide sequence ID" value="NZ_CBCSCT010000017.1"/>
</dbReference>
<organism evidence="1 2">
    <name type="scientific">Marinicrinis lubricantis</name>
    <dbReference type="NCBI Taxonomy" id="2086470"/>
    <lineage>
        <taxon>Bacteria</taxon>
        <taxon>Bacillati</taxon>
        <taxon>Bacillota</taxon>
        <taxon>Bacilli</taxon>
        <taxon>Bacillales</taxon>
        <taxon>Paenibacillaceae</taxon>
    </lineage>
</organism>
<gene>
    <name evidence="1" type="ORF">ACFPXP_17545</name>
</gene>
<keyword evidence="2" id="KW-1185">Reference proteome</keyword>
<comment type="caution">
    <text evidence="1">The sequence shown here is derived from an EMBL/GenBank/DDBJ whole genome shotgun (WGS) entry which is preliminary data.</text>
</comment>
<dbReference type="Pfam" id="PF20074">
    <property type="entry name" value="DUF6470"/>
    <property type="match status" value="1"/>
</dbReference>
<name>A0ABW1ITC6_9BACL</name>
<evidence type="ECO:0000313" key="2">
    <source>
        <dbReference type="Proteomes" id="UP001596250"/>
    </source>
</evidence>
<evidence type="ECO:0000313" key="1">
    <source>
        <dbReference type="EMBL" id="MFC5988209.1"/>
    </source>
</evidence>
<protein>
    <submittedName>
        <fullName evidence="1">DUF6470 family protein</fullName>
    </submittedName>
</protein>
<dbReference type="InterPro" id="IPR045527">
    <property type="entry name" value="DUF6470"/>
</dbReference>